<evidence type="ECO:0000313" key="3">
    <source>
        <dbReference type="Proteomes" id="UP000019849"/>
    </source>
</evidence>
<name>A0A011TUU7_9HYPH</name>
<keyword evidence="1" id="KW-0812">Transmembrane</keyword>
<dbReference type="AlphaFoldDB" id="A0A011TUU7"/>
<keyword evidence="1" id="KW-1133">Transmembrane helix</keyword>
<dbReference type="RefSeq" id="WP_051520557.1">
    <property type="nucleotide sequence ID" value="NZ_KK073887.1"/>
</dbReference>
<reference evidence="2 3" key="1">
    <citation type="submission" date="2014-02" db="EMBL/GenBank/DDBJ databases">
        <title>Aquamicrobium defluvii Genome sequencing.</title>
        <authorList>
            <person name="Wang X."/>
        </authorList>
    </citation>
    <scope>NUCLEOTIDE SEQUENCE [LARGE SCALE GENOMIC DNA]</scope>
    <source>
        <strain evidence="2 3">W13Z1</strain>
    </source>
</reference>
<dbReference type="STRING" id="69279.BG36_04810"/>
<dbReference type="HOGENOM" id="CLU_2091708_0_0_5"/>
<comment type="caution">
    <text evidence="2">The sequence shown here is derived from an EMBL/GenBank/DDBJ whole genome shotgun (WGS) entry which is preliminary data.</text>
</comment>
<feature type="transmembrane region" description="Helical" evidence="1">
    <location>
        <begin position="12"/>
        <end position="30"/>
    </location>
</feature>
<dbReference type="eggNOG" id="ENOG5030Z8I">
    <property type="taxonomic scope" value="Bacteria"/>
</dbReference>
<proteinExistence type="predicted"/>
<accession>A0A011TUU7</accession>
<organism evidence="2 3">
    <name type="scientific">Aquamicrobium defluvii</name>
    <dbReference type="NCBI Taxonomy" id="69279"/>
    <lineage>
        <taxon>Bacteria</taxon>
        <taxon>Pseudomonadati</taxon>
        <taxon>Pseudomonadota</taxon>
        <taxon>Alphaproteobacteria</taxon>
        <taxon>Hyphomicrobiales</taxon>
        <taxon>Phyllobacteriaceae</taxon>
        <taxon>Aquamicrobium</taxon>
    </lineage>
</organism>
<protein>
    <submittedName>
        <fullName evidence="2">Uncharacterized protein</fullName>
    </submittedName>
</protein>
<gene>
    <name evidence="2" type="ORF">BG36_04810</name>
</gene>
<dbReference type="EMBL" id="JENY01000014">
    <property type="protein sequence ID" value="EXL07902.1"/>
    <property type="molecule type" value="Genomic_DNA"/>
</dbReference>
<evidence type="ECO:0000313" key="2">
    <source>
        <dbReference type="EMBL" id="EXL07902.1"/>
    </source>
</evidence>
<dbReference type="Proteomes" id="UP000019849">
    <property type="component" value="Unassembled WGS sequence"/>
</dbReference>
<keyword evidence="1" id="KW-0472">Membrane</keyword>
<evidence type="ECO:0000256" key="1">
    <source>
        <dbReference type="SAM" id="Phobius"/>
    </source>
</evidence>
<sequence length="116" mass="13164">MIRVLHLWRSHRVLVTVFCIALSLTAFFFVRTVISTLHWADPANQEQTIEGWMPIRYVARSWQVPPEVLAEALDLVAGERPRLTVGEIAAERGESVQQTAALLQAAIDDYRDVVHE</sequence>